<dbReference type="InParanoid" id="A0A0C3EHA3"/>
<organism evidence="2 3">
    <name type="scientific">Scleroderma citrinum Foug A</name>
    <dbReference type="NCBI Taxonomy" id="1036808"/>
    <lineage>
        <taxon>Eukaryota</taxon>
        <taxon>Fungi</taxon>
        <taxon>Dikarya</taxon>
        <taxon>Basidiomycota</taxon>
        <taxon>Agaricomycotina</taxon>
        <taxon>Agaricomycetes</taxon>
        <taxon>Agaricomycetidae</taxon>
        <taxon>Boletales</taxon>
        <taxon>Sclerodermatineae</taxon>
        <taxon>Sclerodermataceae</taxon>
        <taxon>Scleroderma</taxon>
    </lineage>
</organism>
<feature type="transmembrane region" description="Helical" evidence="1">
    <location>
        <begin position="185"/>
        <end position="201"/>
    </location>
</feature>
<feature type="transmembrane region" description="Helical" evidence="1">
    <location>
        <begin position="143"/>
        <end position="165"/>
    </location>
</feature>
<name>A0A0C3EHA3_9AGAM</name>
<proteinExistence type="predicted"/>
<dbReference type="AlphaFoldDB" id="A0A0C3EHA3"/>
<dbReference type="STRING" id="1036808.A0A0C3EHA3"/>
<sequence>MPLFGRSDSWSNHLLLKFANIVGAIFVMGGNVYTVISPWDVYYSGKETYFTPAPWSFFVWPLIHMLILGTCVYQFSGRGKEVIIERIGWKLPLLDFLNAMYIYSWTIQEYRYGLVFIIFAVSVVAQIYNDIKGAQLRNFCDEVFLHLPFSLYHGWTICLVFLSAFEAFGVNAVTESADPWTKTGVFLSLVVLQVVSCIHSYSAIEGDLPACLAITWYMFALVVQQTPERAGFIHYSALGSAILSLCWVMRCLVGLELKYRGRRNIFGFGPETTHLLGGHGH</sequence>
<keyword evidence="1" id="KW-0812">Transmembrane</keyword>
<keyword evidence="1" id="KW-1133">Transmembrane helix</keyword>
<feature type="transmembrane region" description="Helical" evidence="1">
    <location>
        <begin position="232"/>
        <end position="253"/>
    </location>
</feature>
<dbReference type="HOGENOM" id="CLU_058254_0_0_1"/>
<evidence type="ECO:0000313" key="3">
    <source>
        <dbReference type="Proteomes" id="UP000053989"/>
    </source>
</evidence>
<reference evidence="3" key="2">
    <citation type="submission" date="2015-01" db="EMBL/GenBank/DDBJ databases">
        <title>Evolutionary Origins and Diversification of the Mycorrhizal Mutualists.</title>
        <authorList>
            <consortium name="DOE Joint Genome Institute"/>
            <consortium name="Mycorrhizal Genomics Consortium"/>
            <person name="Kohler A."/>
            <person name="Kuo A."/>
            <person name="Nagy L.G."/>
            <person name="Floudas D."/>
            <person name="Copeland A."/>
            <person name="Barry K.W."/>
            <person name="Cichocki N."/>
            <person name="Veneault-Fourrey C."/>
            <person name="LaButti K."/>
            <person name="Lindquist E.A."/>
            <person name="Lipzen A."/>
            <person name="Lundell T."/>
            <person name="Morin E."/>
            <person name="Murat C."/>
            <person name="Riley R."/>
            <person name="Ohm R."/>
            <person name="Sun H."/>
            <person name="Tunlid A."/>
            <person name="Henrissat B."/>
            <person name="Grigoriev I.V."/>
            <person name="Hibbett D.S."/>
            <person name="Martin F."/>
        </authorList>
    </citation>
    <scope>NUCLEOTIDE SEQUENCE [LARGE SCALE GENOMIC DNA]</scope>
    <source>
        <strain evidence="3">Foug A</strain>
    </source>
</reference>
<feature type="transmembrane region" description="Helical" evidence="1">
    <location>
        <begin position="14"/>
        <end position="35"/>
    </location>
</feature>
<gene>
    <name evidence="2" type="ORF">SCLCIDRAFT_1112714</name>
</gene>
<evidence type="ECO:0000313" key="2">
    <source>
        <dbReference type="EMBL" id="KIM67629.1"/>
    </source>
</evidence>
<dbReference type="OrthoDB" id="5586934at2759"/>
<evidence type="ECO:0000256" key="1">
    <source>
        <dbReference type="SAM" id="Phobius"/>
    </source>
</evidence>
<protein>
    <submittedName>
        <fullName evidence="2">Uncharacterized protein</fullName>
    </submittedName>
</protein>
<dbReference type="Proteomes" id="UP000053989">
    <property type="component" value="Unassembled WGS sequence"/>
</dbReference>
<feature type="transmembrane region" description="Helical" evidence="1">
    <location>
        <begin position="112"/>
        <end position="131"/>
    </location>
</feature>
<dbReference type="EMBL" id="KN822012">
    <property type="protein sequence ID" value="KIM67629.1"/>
    <property type="molecule type" value="Genomic_DNA"/>
</dbReference>
<accession>A0A0C3EHA3</accession>
<reference evidence="2 3" key="1">
    <citation type="submission" date="2014-04" db="EMBL/GenBank/DDBJ databases">
        <authorList>
            <consortium name="DOE Joint Genome Institute"/>
            <person name="Kuo A."/>
            <person name="Kohler A."/>
            <person name="Nagy L.G."/>
            <person name="Floudas D."/>
            <person name="Copeland A."/>
            <person name="Barry K.W."/>
            <person name="Cichocki N."/>
            <person name="Veneault-Fourrey C."/>
            <person name="LaButti K."/>
            <person name="Lindquist E.A."/>
            <person name="Lipzen A."/>
            <person name="Lundell T."/>
            <person name="Morin E."/>
            <person name="Murat C."/>
            <person name="Sun H."/>
            <person name="Tunlid A."/>
            <person name="Henrissat B."/>
            <person name="Grigoriev I.V."/>
            <person name="Hibbett D.S."/>
            <person name="Martin F."/>
            <person name="Nordberg H.P."/>
            <person name="Cantor M.N."/>
            <person name="Hua S.X."/>
        </authorList>
    </citation>
    <scope>NUCLEOTIDE SEQUENCE [LARGE SCALE GENOMIC DNA]</scope>
    <source>
        <strain evidence="2 3">Foug A</strain>
    </source>
</reference>
<keyword evidence="3" id="KW-1185">Reference proteome</keyword>
<feature type="transmembrane region" description="Helical" evidence="1">
    <location>
        <begin position="55"/>
        <end position="75"/>
    </location>
</feature>
<keyword evidence="1" id="KW-0472">Membrane</keyword>